<dbReference type="GO" id="GO:0005737">
    <property type="term" value="C:cytoplasm"/>
    <property type="evidence" value="ECO:0007669"/>
    <property type="project" value="TreeGrafter"/>
</dbReference>
<dbReference type="InterPro" id="IPR055170">
    <property type="entry name" value="GFO_IDH_MocA-like_dom"/>
</dbReference>
<comment type="caution">
    <text evidence="4">The sequence shown here is derived from an EMBL/GenBank/DDBJ whole genome shotgun (WGS) entry which is preliminary data.</text>
</comment>
<feature type="domain" description="GFO/IDH/MocA-like oxidoreductase" evidence="3">
    <location>
        <begin position="150"/>
        <end position="272"/>
    </location>
</feature>
<organism evidence="4 5">
    <name type="scientific">Scytalidium lignicola</name>
    <name type="common">Hyphomycete</name>
    <dbReference type="NCBI Taxonomy" id="5539"/>
    <lineage>
        <taxon>Eukaryota</taxon>
        <taxon>Fungi</taxon>
        <taxon>Dikarya</taxon>
        <taxon>Ascomycota</taxon>
        <taxon>Pezizomycotina</taxon>
        <taxon>Leotiomycetes</taxon>
        <taxon>Leotiomycetes incertae sedis</taxon>
        <taxon>Scytalidium</taxon>
    </lineage>
</organism>
<keyword evidence="5" id="KW-1185">Reference proteome</keyword>
<dbReference type="Pfam" id="PF22725">
    <property type="entry name" value="GFO_IDH_MocA_C3"/>
    <property type="match status" value="1"/>
</dbReference>
<dbReference type="GO" id="GO:0000166">
    <property type="term" value="F:nucleotide binding"/>
    <property type="evidence" value="ECO:0007669"/>
    <property type="project" value="InterPro"/>
</dbReference>
<dbReference type="AlphaFoldDB" id="A0A3E2HQH0"/>
<dbReference type="PANTHER" id="PTHR42840">
    <property type="entry name" value="NAD(P)-BINDING ROSSMANN-FOLD SUPERFAMILY PROTEIN-RELATED"/>
    <property type="match status" value="1"/>
</dbReference>
<proteinExistence type="inferred from homology"/>
<protein>
    <recommendedName>
        <fullName evidence="6">Gfo/Idh/MocA-like oxidoreductase N-terminal domain-containing protein</fullName>
    </recommendedName>
</protein>
<dbReference type="GO" id="GO:0016491">
    <property type="term" value="F:oxidoreductase activity"/>
    <property type="evidence" value="ECO:0007669"/>
    <property type="project" value="TreeGrafter"/>
</dbReference>
<dbReference type="OrthoDB" id="64915at2759"/>
<name>A0A3E2HQH0_SCYLI</name>
<dbReference type="InterPro" id="IPR000683">
    <property type="entry name" value="Gfo/Idh/MocA-like_OxRdtase_N"/>
</dbReference>
<sequence>MDGIALIGAGIYPREAYLPALHTIKATIVAVYSRSQKSATELIEAGKKFDGLCSADIKDYYDEEGAEQSGITKLLQDPAIKAVIIAIPTPQQPSVAQQCLAAGKHVLMEKPITKDVASARSLINEYEKTYLPKGLILSVAEQFRFDPGLERARSIVAGGKIGTLQAVHARIWQAIQPGNKWYETPWRKHPAYQGGFLLDGGVHFVALMRLISRDEIVETKSFAKQMWEHLPPLDTVHAAIRFEKGAMGTFSLTFASSKQEYEYVFIGEKGNLTVSGAAGGTKLVVEDAKTKVAETEIVSADGTYTDLFSSFGESIKQGKGDARGAARQALADVAVVESLCSGGGTVNI</sequence>
<dbReference type="Gene3D" id="3.40.50.720">
    <property type="entry name" value="NAD(P)-binding Rossmann-like Domain"/>
    <property type="match status" value="1"/>
</dbReference>
<evidence type="ECO:0000259" key="3">
    <source>
        <dbReference type="Pfam" id="PF22725"/>
    </source>
</evidence>
<dbReference type="GO" id="GO:0006740">
    <property type="term" value="P:NADPH regeneration"/>
    <property type="evidence" value="ECO:0007669"/>
    <property type="project" value="TreeGrafter"/>
</dbReference>
<evidence type="ECO:0008006" key="6">
    <source>
        <dbReference type="Google" id="ProtNLM"/>
    </source>
</evidence>
<dbReference type="Pfam" id="PF01408">
    <property type="entry name" value="GFO_IDH_MocA"/>
    <property type="match status" value="1"/>
</dbReference>
<dbReference type="Proteomes" id="UP000258309">
    <property type="component" value="Unassembled WGS sequence"/>
</dbReference>
<dbReference type="SUPFAM" id="SSF55347">
    <property type="entry name" value="Glyceraldehyde-3-phosphate dehydrogenase-like, C-terminal domain"/>
    <property type="match status" value="1"/>
</dbReference>
<evidence type="ECO:0000256" key="1">
    <source>
        <dbReference type="ARBA" id="ARBA00010928"/>
    </source>
</evidence>
<evidence type="ECO:0000259" key="2">
    <source>
        <dbReference type="Pfam" id="PF01408"/>
    </source>
</evidence>
<accession>A0A3E2HQH0</accession>
<gene>
    <name evidence="4" type="ORF">B7463_g781</name>
</gene>
<feature type="domain" description="Gfo/Idh/MocA-like oxidoreductase N-terminal" evidence="2">
    <location>
        <begin position="4"/>
        <end position="128"/>
    </location>
</feature>
<dbReference type="Gene3D" id="3.30.360.10">
    <property type="entry name" value="Dihydrodipicolinate Reductase, domain 2"/>
    <property type="match status" value="1"/>
</dbReference>
<comment type="similarity">
    <text evidence="1">Belongs to the Gfo/Idh/MocA family.</text>
</comment>
<dbReference type="SUPFAM" id="SSF51735">
    <property type="entry name" value="NAD(P)-binding Rossmann-fold domains"/>
    <property type="match status" value="1"/>
</dbReference>
<feature type="non-terminal residue" evidence="4">
    <location>
        <position position="1"/>
    </location>
</feature>
<feature type="non-terminal residue" evidence="4">
    <location>
        <position position="348"/>
    </location>
</feature>
<dbReference type="EMBL" id="NCSJ02000007">
    <property type="protein sequence ID" value="RFU35512.1"/>
    <property type="molecule type" value="Genomic_DNA"/>
</dbReference>
<dbReference type="OMA" id="NEMQSPE"/>
<evidence type="ECO:0000313" key="4">
    <source>
        <dbReference type="EMBL" id="RFU35512.1"/>
    </source>
</evidence>
<dbReference type="STRING" id="5539.A0A3E2HQH0"/>
<dbReference type="InterPro" id="IPR036291">
    <property type="entry name" value="NAD(P)-bd_dom_sf"/>
</dbReference>
<reference evidence="4 5" key="1">
    <citation type="submission" date="2018-05" db="EMBL/GenBank/DDBJ databases">
        <title>Draft genome sequence of Scytalidium lignicola DSM 105466, a ubiquitous saprotrophic fungus.</title>
        <authorList>
            <person name="Buettner E."/>
            <person name="Gebauer A.M."/>
            <person name="Hofrichter M."/>
            <person name="Liers C."/>
            <person name="Kellner H."/>
        </authorList>
    </citation>
    <scope>NUCLEOTIDE SEQUENCE [LARGE SCALE GENOMIC DNA]</scope>
    <source>
        <strain evidence="4 5">DSM 105466</strain>
    </source>
</reference>
<dbReference type="PANTHER" id="PTHR42840:SF5">
    <property type="entry name" value="NAD(P)-BINDING ROSSMANN-FOLD SUPERFAMILY PROTEIN"/>
    <property type="match status" value="1"/>
</dbReference>
<evidence type="ECO:0000313" key="5">
    <source>
        <dbReference type="Proteomes" id="UP000258309"/>
    </source>
</evidence>